<evidence type="ECO:0000256" key="3">
    <source>
        <dbReference type="ARBA" id="ARBA00022679"/>
    </source>
</evidence>
<protein>
    <submittedName>
        <fullName evidence="6">Uncharacterized protein</fullName>
    </submittedName>
</protein>
<dbReference type="Gene3D" id="3.30.559.10">
    <property type="entry name" value="Chloramphenicol acetyltransferase-like domain"/>
    <property type="match status" value="2"/>
</dbReference>
<reference evidence="6" key="1">
    <citation type="submission" date="2015-03" db="EMBL/GenBank/DDBJ databases">
        <title>A transcriptome of Araucaria cunninghamii, an australian fine timber species.</title>
        <authorList>
            <person name="Jing Yi C.J.Y."/>
            <person name="Yin San L.Y.S."/>
            <person name="Abdul Karim S.S."/>
            <person name="Wan Azmi N.N."/>
            <person name="Hercus R.R."/>
            <person name="Croft L.L."/>
        </authorList>
    </citation>
    <scope>NUCLEOTIDE SEQUENCE</scope>
    <source>
        <strain evidence="6">MI0301</strain>
        <tissue evidence="6">Leaf</tissue>
    </source>
</reference>
<evidence type="ECO:0000256" key="1">
    <source>
        <dbReference type="ARBA" id="ARBA00005122"/>
    </source>
</evidence>
<dbReference type="AlphaFoldDB" id="A0A0D6R498"/>
<sequence length="513" mass="56656">MKCKQFYILSFVLLYLSSLLYPLLVSSLCAVGHSAHKSIEASCAAEPVRVGAVHCGSGFRKFNNSVSMASLSFKVTRQPAILVAPSVPTPKEILYLSNLDDQATLRFHIPVVQFYRSNLLKRNEDPAKVIKEALGKVLVHYYPFAGRLRDAPGGKLELDCTGEGVLFVEADADVALEQFGDLQPPFPEWDELLHDVPGSQSITNSPLLLIQVTRLRCGGFIFALRLNHTMADGFGVVQLMAALGEVARGAARPSVSPVWKRETLRPRLKPAVNVPLYEYDQLEGNIMPVDEMSHNSFFFGPREIASLKRQAAAEGRVKCATFEVLSACLWRLRTRALNLAPEQDVRFIFPLDIRSRLEPPLPQGYYGNAISFTCAKTKAGLLLSKPLSFAVELINRAKTAVNDEYMRSVIDLMELKGRPSLTVMGAFCVSDVTKIRFGDLDFGWGKAVYGGPAKCDVEVVPPEFLTFLISHRSRDGINGILVPLCLPSAAMQKFQAEMSEAMEHSSQFLRSAL</sequence>
<keyword evidence="5" id="KW-0732">Signal</keyword>
<dbReference type="InterPro" id="IPR050898">
    <property type="entry name" value="Plant_acyltransferase"/>
</dbReference>
<dbReference type="GO" id="GO:0042617">
    <property type="term" value="P:paclitaxel biosynthetic process"/>
    <property type="evidence" value="ECO:0007669"/>
    <property type="project" value="UniProtKB-UniPathway"/>
</dbReference>
<evidence type="ECO:0000313" key="6">
    <source>
        <dbReference type="EMBL" id="JAG96725.1"/>
    </source>
</evidence>
<accession>A0A0D6R498</accession>
<organism evidence="6">
    <name type="scientific">Araucaria cunninghamii</name>
    <name type="common">Hoop pine</name>
    <name type="synonym">Moreton Bay pine</name>
    <dbReference type="NCBI Taxonomy" id="56994"/>
    <lineage>
        <taxon>Eukaryota</taxon>
        <taxon>Viridiplantae</taxon>
        <taxon>Streptophyta</taxon>
        <taxon>Embryophyta</taxon>
        <taxon>Tracheophyta</taxon>
        <taxon>Spermatophyta</taxon>
        <taxon>Pinopsida</taxon>
        <taxon>Pinidae</taxon>
        <taxon>Conifers II</taxon>
        <taxon>Araucariales</taxon>
        <taxon>Araucariaceae</taxon>
        <taxon>Araucaria</taxon>
    </lineage>
</organism>
<keyword evidence="4" id="KW-0876">Taxol biosynthesis</keyword>
<evidence type="ECO:0000256" key="5">
    <source>
        <dbReference type="SAM" id="SignalP"/>
    </source>
</evidence>
<evidence type="ECO:0000256" key="2">
    <source>
        <dbReference type="ARBA" id="ARBA00009861"/>
    </source>
</evidence>
<feature type="chain" id="PRO_5002311475" evidence="5">
    <location>
        <begin position="28"/>
        <end position="513"/>
    </location>
</feature>
<dbReference type="PANTHER" id="PTHR31147:SF66">
    <property type="entry name" value="OS05G0315700 PROTEIN"/>
    <property type="match status" value="1"/>
</dbReference>
<dbReference type="EMBL" id="GCKF01036521">
    <property type="protein sequence ID" value="JAG96725.1"/>
    <property type="molecule type" value="Transcribed_RNA"/>
</dbReference>
<dbReference type="InterPro" id="IPR023213">
    <property type="entry name" value="CAT-like_dom_sf"/>
</dbReference>
<dbReference type="UniPathway" id="UPA00842"/>
<dbReference type="Pfam" id="PF02458">
    <property type="entry name" value="Transferase"/>
    <property type="match status" value="1"/>
</dbReference>
<comment type="pathway">
    <text evidence="1">Alkaloid biosynthesis; taxol biosynthesis.</text>
</comment>
<keyword evidence="3" id="KW-0808">Transferase</keyword>
<feature type="signal peptide" evidence="5">
    <location>
        <begin position="1"/>
        <end position="27"/>
    </location>
</feature>
<evidence type="ECO:0000256" key="4">
    <source>
        <dbReference type="ARBA" id="ARBA00023059"/>
    </source>
</evidence>
<name>A0A0D6R498_ARACU</name>
<comment type="similarity">
    <text evidence="2">Belongs to the plant acyltransferase family.</text>
</comment>
<proteinExistence type="inferred from homology"/>
<dbReference type="GO" id="GO:0016740">
    <property type="term" value="F:transferase activity"/>
    <property type="evidence" value="ECO:0007669"/>
    <property type="project" value="UniProtKB-KW"/>
</dbReference>
<dbReference type="PANTHER" id="PTHR31147">
    <property type="entry name" value="ACYL TRANSFERASE 4"/>
    <property type="match status" value="1"/>
</dbReference>